<sequence length="562" mass="62307">MIHQRCAIYTRKSTEEGLEQDFNSLDAQREACAAYILSQKHEGWAERAERYDDGGFSGGSMDRPGLAQLLNDVEAGRVDIIVVYKVDRLTRSLADFAKMVDLFDGAGVSFVSVTQAFNTTSSMGRLTLNVLLSFAQFEREVTAERIRDKVAASKRKGIWMGGAVPMGYDVNDKALIVNPVEAEAIRTIFAEYLAAGSVRELSDRLEALSIVSKRRTDRYGRTTGGAPFSRGALYNILRNPIYIGKTRHKDELYDGLHEAIIDGATWQQVQELLANHGGKTIATSRRSARRLLDGLLFDSAGRPMRTTYAIKSTRTGGTAQSRRYWYYTSTPSGSDKQGSIERLPAGEVERLVLSGLKNHLDDQSWLTRQIRSAVDLDPSSITEILGAVDSLRNQIADEGEYSDAKHLNGLVDRIDLSKGQFCVRLDLGALQPTEKAKLPIHAAFEAPFQKRQTGRAKPIVIAPPDAPQPDQDLINLVADARRWSAELLDGTSSTIRQIEDREGLRSGSVSRVLPLAWLAPDISTAILEGLQPQHLTAKKLRSLPELPLDWHEQRKILGFPHQ</sequence>
<dbReference type="InterPro" id="IPR038109">
    <property type="entry name" value="DNA_bind_recomb_sf"/>
</dbReference>
<reference evidence="3 4" key="1">
    <citation type="submission" date="2015-12" db="EMBL/GenBank/DDBJ databases">
        <authorList>
            <person name="Shamseldin A."/>
            <person name="Moawad H."/>
            <person name="Abd El-Rahim W.M."/>
            <person name="Sadowsky M.J."/>
        </authorList>
    </citation>
    <scope>NUCLEOTIDE SEQUENCE [LARGE SCALE GENOMIC DNA]</scope>
    <source>
        <strain evidence="3 4">ZGT118</strain>
    </source>
</reference>
<dbReference type="STRING" id="1685379.AVO45_10225"/>
<dbReference type="Gene3D" id="3.90.1750.20">
    <property type="entry name" value="Putative Large Serine Recombinase, Chain B, Domain 2"/>
    <property type="match status" value="1"/>
</dbReference>
<dbReference type="EMBL" id="LQBQ01000034">
    <property type="protein sequence ID" value="KUJ76862.1"/>
    <property type="molecule type" value="Genomic_DNA"/>
</dbReference>
<evidence type="ECO:0000259" key="2">
    <source>
        <dbReference type="PROSITE" id="PS51737"/>
    </source>
</evidence>
<feature type="domain" description="Resolvase/invertase-type recombinase catalytic" evidence="1">
    <location>
        <begin position="5"/>
        <end position="157"/>
    </location>
</feature>
<dbReference type="InterPro" id="IPR006119">
    <property type="entry name" value="Resolv_N"/>
</dbReference>
<evidence type="ECO:0000313" key="4">
    <source>
        <dbReference type="Proteomes" id="UP000053791"/>
    </source>
</evidence>
<dbReference type="GO" id="GO:0000150">
    <property type="term" value="F:DNA strand exchange activity"/>
    <property type="evidence" value="ECO:0007669"/>
    <property type="project" value="InterPro"/>
</dbReference>
<dbReference type="Gene3D" id="3.40.50.1390">
    <property type="entry name" value="Resolvase, N-terminal catalytic domain"/>
    <property type="match status" value="1"/>
</dbReference>
<dbReference type="Pfam" id="PF07508">
    <property type="entry name" value="Recombinase"/>
    <property type="match status" value="1"/>
</dbReference>
<gene>
    <name evidence="3" type="ORF">AVO45_10225</name>
</gene>
<proteinExistence type="predicted"/>
<dbReference type="Pfam" id="PF00239">
    <property type="entry name" value="Resolvase"/>
    <property type="match status" value="1"/>
</dbReference>
<dbReference type="AlphaFoldDB" id="A0A0X3TM68"/>
<evidence type="ECO:0008006" key="5">
    <source>
        <dbReference type="Google" id="ProtNLM"/>
    </source>
</evidence>
<dbReference type="InterPro" id="IPR050639">
    <property type="entry name" value="SSR_resolvase"/>
</dbReference>
<dbReference type="PROSITE" id="PS51736">
    <property type="entry name" value="RECOMBINASES_3"/>
    <property type="match status" value="1"/>
</dbReference>
<organism evidence="3 4">
    <name type="scientific">Ruegeria marisrubri</name>
    <dbReference type="NCBI Taxonomy" id="1685379"/>
    <lineage>
        <taxon>Bacteria</taxon>
        <taxon>Pseudomonadati</taxon>
        <taxon>Pseudomonadota</taxon>
        <taxon>Alphaproteobacteria</taxon>
        <taxon>Rhodobacterales</taxon>
        <taxon>Roseobacteraceae</taxon>
        <taxon>Ruegeria</taxon>
    </lineage>
</organism>
<dbReference type="Proteomes" id="UP000053791">
    <property type="component" value="Unassembled WGS sequence"/>
</dbReference>
<dbReference type="InterPro" id="IPR011109">
    <property type="entry name" value="DNA_bind_recombinase_dom"/>
</dbReference>
<comment type="caution">
    <text evidence="3">The sequence shown here is derived from an EMBL/GenBank/DDBJ whole genome shotgun (WGS) entry which is preliminary data.</text>
</comment>
<feature type="domain" description="Recombinase" evidence="2">
    <location>
        <begin position="165"/>
        <end position="279"/>
    </location>
</feature>
<dbReference type="CDD" id="cd03768">
    <property type="entry name" value="SR_ResInv"/>
    <property type="match status" value="1"/>
</dbReference>
<dbReference type="PANTHER" id="PTHR30461:SF23">
    <property type="entry name" value="DNA RECOMBINASE-RELATED"/>
    <property type="match status" value="1"/>
</dbReference>
<evidence type="ECO:0000313" key="3">
    <source>
        <dbReference type="EMBL" id="KUJ76862.1"/>
    </source>
</evidence>
<dbReference type="PANTHER" id="PTHR30461">
    <property type="entry name" value="DNA-INVERTASE FROM LAMBDOID PROPHAGE"/>
    <property type="match status" value="1"/>
</dbReference>
<keyword evidence="4" id="KW-1185">Reference proteome</keyword>
<accession>A0A0X3TM68</accession>
<dbReference type="OrthoDB" id="7277848at2"/>
<dbReference type="SMART" id="SM00857">
    <property type="entry name" value="Resolvase"/>
    <property type="match status" value="1"/>
</dbReference>
<dbReference type="PROSITE" id="PS51737">
    <property type="entry name" value="RECOMBINASE_DNA_BIND"/>
    <property type="match status" value="1"/>
</dbReference>
<protein>
    <recommendedName>
        <fullName evidence="5">Resolvase</fullName>
    </recommendedName>
</protein>
<name>A0A0X3TM68_9RHOB</name>
<evidence type="ECO:0000259" key="1">
    <source>
        <dbReference type="PROSITE" id="PS51736"/>
    </source>
</evidence>
<dbReference type="InterPro" id="IPR036162">
    <property type="entry name" value="Resolvase-like_N_sf"/>
</dbReference>
<dbReference type="RefSeq" id="WP_068347701.1">
    <property type="nucleotide sequence ID" value="NZ_LQBQ01000034.1"/>
</dbReference>
<dbReference type="GO" id="GO:0003677">
    <property type="term" value="F:DNA binding"/>
    <property type="evidence" value="ECO:0007669"/>
    <property type="project" value="InterPro"/>
</dbReference>
<dbReference type="SUPFAM" id="SSF53041">
    <property type="entry name" value="Resolvase-like"/>
    <property type="match status" value="1"/>
</dbReference>